<dbReference type="EMBL" id="JBEZAE010000020">
    <property type="protein sequence ID" value="MEU7073750.1"/>
    <property type="molecule type" value="Genomic_DNA"/>
</dbReference>
<proteinExistence type="predicted"/>
<name>A0ABV3CG33_9ACTN</name>
<organism evidence="3 4">
    <name type="scientific">Streptomyces narbonensis</name>
    <dbReference type="NCBI Taxonomy" id="67333"/>
    <lineage>
        <taxon>Bacteria</taxon>
        <taxon>Bacillati</taxon>
        <taxon>Actinomycetota</taxon>
        <taxon>Actinomycetes</taxon>
        <taxon>Kitasatosporales</taxon>
        <taxon>Streptomycetaceae</taxon>
        <taxon>Streptomyces</taxon>
    </lineage>
</organism>
<accession>A0ABV3CG33</accession>
<sequence>MLRQAGHPWAQEQHQHGAGCGHGQQAEPSVQRSAVHDVLRGPGRALDESTRTDMEARLGADFSDVRVHDDSAAKASAAEVGARAYTSGSHVVIGAGGADKHTLAHELTHVIQQRQGPVAGTDNGSGLKVSDPSDRFEREAEANATRAMAGPAPASQAPAEAAAAAPAEARPAAAVQRAIGLEVEVDRPVVRHTGADVKNGNSTGIEMMEHPGQGIKLVSDSRSTYTNAEFVALPSAVLPGEEEQFPRTTEQTISHLEDAHRRLYAPGADTPQAEKQMKKLYPENEGYVLTSGFKTARVAPEKEHVERNGQEGKGQGLFIHQTVGLPLNGMTDVFAEAVQAPEPRNRTGSKVRALVKSKAHDHLVRSVQVGNELGARFLRSPVAADAPGHDAAVGAQEVRGFGSLCYTQFAALADKLRADDPERPGVTAAGQVKNKTAVLARVSLGTVQQSLPAPAKLFLVGDVDAIRDGMWAHYFAVAPRTSTDLPPMSEAHVGELNTYLREALSGIAEFLPAPDDPNRLVGPQERAFGGMTELPSLDSPGGVPVVPLEFRSFGVGMASFADIRQDVGHLENWSRAAHGTAAKARSGQEQRAFAPIEVTAPWSVAAPQAAAPQAAPQLSHEQQFAASLERCRQIYTQQSGNPATAALAPFLQIAGVLAPRGGNAQGPAETLSALEHVMTNGGSLADVQQIAARFTEWATAVGMAPQMSRPIANAVAAFGRAVGR</sequence>
<dbReference type="Pfam" id="PF13699">
    <property type="entry name" value="eCIS_core"/>
    <property type="match status" value="1"/>
</dbReference>
<protein>
    <submittedName>
        <fullName evidence="3">DUF4157 domain-containing protein</fullName>
    </submittedName>
</protein>
<evidence type="ECO:0000313" key="4">
    <source>
        <dbReference type="Proteomes" id="UP001551329"/>
    </source>
</evidence>
<feature type="compositionally biased region" description="Basic and acidic residues" evidence="1">
    <location>
        <begin position="131"/>
        <end position="141"/>
    </location>
</feature>
<feature type="region of interest" description="Disordered" evidence="1">
    <location>
        <begin position="116"/>
        <end position="152"/>
    </location>
</feature>
<dbReference type="Proteomes" id="UP001551329">
    <property type="component" value="Unassembled WGS sequence"/>
</dbReference>
<reference evidence="3 4" key="1">
    <citation type="submission" date="2024-06" db="EMBL/GenBank/DDBJ databases">
        <title>The Natural Products Discovery Center: Release of the First 8490 Sequenced Strains for Exploring Actinobacteria Biosynthetic Diversity.</title>
        <authorList>
            <person name="Kalkreuter E."/>
            <person name="Kautsar S.A."/>
            <person name="Yang D."/>
            <person name="Bader C.D."/>
            <person name="Teijaro C.N."/>
            <person name="Fluegel L."/>
            <person name="Davis C.M."/>
            <person name="Simpson J.R."/>
            <person name="Lauterbach L."/>
            <person name="Steele A.D."/>
            <person name="Gui C."/>
            <person name="Meng S."/>
            <person name="Li G."/>
            <person name="Viehrig K."/>
            <person name="Ye F."/>
            <person name="Su P."/>
            <person name="Kiefer A.F."/>
            <person name="Nichols A."/>
            <person name="Cepeda A.J."/>
            <person name="Yan W."/>
            <person name="Fan B."/>
            <person name="Jiang Y."/>
            <person name="Adhikari A."/>
            <person name="Zheng C.-J."/>
            <person name="Schuster L."/>
            <person name="Cowan T.M."/>
            <person name="Smanski M.J."/>
            <person name="Chevrette M.G."/>
            <person name="De Carvalho L.P.S."/>
            <person name="Shen B."/>
        </authorList>
    </citation>
    <scope>NUCLEOTIDE SEQUENCE [LARGE SCALE GENOMIC DNA]</scope>
    <source>
        <strain evidence="3 4">NPDC045974</strain>
    </source>
</reference>
<evidence type="ECO:0000259" key="2">
    <source>
        <dbReference type="Pfam" id="PF13699"/>
    </source>
</evidence>
<gene>
    <name evidence="3" type="ORF">AB0A88_26905</name>
</gene>
<comment type="caution">
    <text evidence="3">The sequence shown here is derived from an EMBL/GenBank/DDBJ whole genome shotgun (WGS) entry which is preliminary data.</text>
</comment>
<keyword evidence="4" id="KW-1185">Reference proteome</keyword>
<feature type="region of interest" description="Disordered" evidence="1">
    <location>
        <begin position="1"/>
        <end position="35"/>
    </location>
</feature>
<evidence type="ECO:0000313" key="3">
    <source>
        <dbReference type="EMBL" id="MEU7073750.1"/>
    </source>
</evidence>
<evidence type="ECO:0000256" key="1">
    <source>
        <dbReference type="SAM" id="MobiDB-lite"/>
    </source>
</evidence>
<dbReference type="InterPro" id="IPR025295">
    <property type="entry name" value="eCIS_core_dom"/>
</dbReference>
<feature type="domain" description="eCIS core" evidence="2">
    <location>
        <begin position="46"/>
        <end position="116"/>
    </location>
</feature>